<protein>
    <submittedName>
        <fullName evidence="2">Uncharacterized protein</fullName>
    </submittedName>
</protein>
<reference evidence="2" key="1">
    <citation type="submission" date="2020-03" db="EMBL/GenBank/DDBJ databases">
        <title>The deep terrestrial virosphere.</title>
        <authorList>
            <person name="Holmfeldt K."/>
            <person name="Nilsson E."/>
            <person name="Simone D."/>
            <person name="Lopez-Fernandez M."/>
            <person name="Wu X."/>
            <person name="de Brujin I."/>
            <person name="Lundin D."/>
            <person name="Andersson A."/>
            <person name="Bertilsson S."/>
            <person name="Dopson M."/>
        </authorList>
    </citation>
    <scope>NUCLEOTIDE SEQUENCE</scope>
    <source>
        <strain evidence="1">MM415A07981</strain>
        <strain evidence="2">MM415B02838</strain>
    </source>
</reference>
<dbReference type="EMBL" id="MT141592">
    <property type="protein sequence ID" value="QJA68163.1"/>
    <property type="molecule type" value="Genomic_DNA"/>
</dbReference>
<sequence>MEVKFKFGIGDIVYHKLPSKADLIVKEAEKTPFFVLERILQECPGGIQIHYKCRCGYFGKGMNVEPSNIYDFNEIELEIIK</sequence>
<dbReference type="AlphaFoldDB" id="A0A6M3L3C8"/>
<accession>A0A6M3L3C8</accession>
<organism evidence="2">
    <name type="scientific">viral metagenome</name>
    <dbReference type="NCBI Taxonomy" id="1070528"/>
    <lineage>
        <taxon>unclassified sequences</taxon>
        <taxon>metagenomes</taxon>
        <taxon>organismal metagenomes</taxon>
    </lineage>
</organism>
<proteinExistence type="predicted"/>
<name>A0A6M3L3C8_9ZZZZ</name>
<evidence type="ECO:0000313" key="2">
    <source>
        <dbReference type="EMBL" id="QJA88024.1"/>
    </source>
</evidence>
<gene>
    <name evidence="1" type="ORF">MM415A07981_0006</name>
    <name evidence="2" type="ORF">MM415B02838_0007</name>
</gene>
<evidence type="ECO:0000313" key="1">
    <source>
        <dbReference type="EMBL" id="QJA68163.1"/>
    </source>
</evidence>
<dbReference type="EMBL" id="MT142748">
    <property type="protein sequence ID" value="QJA88024.1"/>
    <property type="molecule type" value="Genomic_DNA"/>
</dbReference>